<reference evidence="2" key="1">
    <citation type="journal article" date="2023" name="Commun. Biol.">
        <title>Genome analysis of Parmales, the sister group of diatoms, reveals the evolutionary specialization of diatoms from phago-mixotrophs to photoautotrophs.</title>
        <authorList>
            <person name="Ban H."/>
            <person name="Sato S."/>
            <person name="Yoshikawa S."/>
            <person name="Yamada K."/>
            <person name="Nakamura Y."/>
            <person name="Ichinomiya M."/>
            <person name="Sato N."/>
            <person name="Blanc-Mathieu R."/>
            <person name="Endo H."/>
            <person name="Kuwata A."/>
            <person name="Ogata H."/>
        </authorList>
    </citation>
    <scope>NUCLEOTIDE SEQUENCE [LARGE SCALE GENOMIC DNA]</scope>
    <source>
        <strain evidence="2">NIES 3700</strain>
    </source>
</reference>
<comment type="caution">
    <text evidence="1">The sequence shown here is derived from an EMBL/GenBank/DDBJ whole genome shotgun (WGS) entry which is preliminary data.</text>
</comment>
<dbReference type="AlphaFoldDB" id="A0A9W6ZSD0"/>
<proteinExistence type="predicted"/>
<dbReference type="EMBL" id="BRXW01000451">
    <property type="protein sequence ID" value="GMH56258.1"/>
    <property type="molecule type" value="Genomic_DNA"/>
</dbReference>
<keyword evidence="2" id="KW-1185">Reference proteome</keyword>
<sequence>MQIQTDETSDDTIEMTFMGPTVKELYDHVVLLSDATPEEGNSIEGIGGGGDAAFMNFCKAVEGGETGFIGGEDGQFDD</sequence>
<evidence type="ECO:0000313" key="1">
    <source>
        <dbReference type="EMBL" id="GMH56258.1"/>
    </source>
</evidence>
<protein>
    <submittedName>
        <fullName evidence="1">Uncharacterized protein</fullName>
    </submittedName>
</protein>
<accession>A0A9W6ZSD0</accession>
<dbReference type="Proteomes" id="UP001165122">
    <property type="component" value="Unassembled WGS sequence"/>
</dbReference>
<organism evidence="1 2">
    <name type="scientific">Triparma laevis f. longispina</name>
    <dbReference type="NCBI Taxonomy" id="1714387"/>
    <lineage>
        <taxon>Eukaryota</taxon>
        <taxon>Sar</taxon>
        <taxon>Stramenopiles</taxon>
        <taxon>Ochrophyta</taxon>
        <taxon>Bolidophyceae</taxon>
        <taxon>Parmales</taxon>
        <taxon>Triparmaceae</taxon>
        <taxon>Triparma</taxon>
    </lineage>
</organism>
<name>A0A9W6ZSD0_9STRA</name>
<gene>
    <name evidence="1" type="ORF">TrLO_g5441</name>
</gene>
<evidence type="ECO:0000313" key="2">
    <source>
        <dbReference type="Proteomes" id="UP001165122"/>
    </source>
</evidence>